<gene>
    <name evidence="2" type="ORF">ACRE_056400</name>
</gene>
<dbReference type="EMBL" id="JPKY01000065">
    <property type="protein sequence ID" value="KFH43625.1"/>
    <property type="molecule type" value="Genomic_DNA"/>
</dbReference>
<sequence length="653" mass="74955">MNILDHHGSDLFNYDQRACASQILLDGDQAYTRVEYDEYVAYRRPPSKPDEDSESEPRKGLGGCCVTHRFSQDDTSGAAMFDLAFRHGFKVDRAGEFRVPEEDEDSLEDLQGRVRRVICFRRKSPFDGAPDLLSLSPKDLEELNLHPATLQYATRTTTESRFWSRDRSMLSLILSFSDTPKTPCDFLSMTYNVHTRSANILIRQSWEPRRHRLDDLDEYDHRLESSRNHWAHPLVMPVILLQVQFLRSEEAVAENTLDVVALEEEVSSNLGPSQPTDPANMTLRKRLTGSKGEPIKHWGPMNMTNLMKKAHEVLRGTIKLVDTIRWMERAVKLLMIAGDELSERLDGSTMPPLTRDLNMGGNQFGSYEREASPQPFLAVPGQNYARRTRAGSFPVADELDTHWHEIRQYLEALLRLSTSLETERRMAEARCRAQIDIIYSRMAQEDNALNARMAVTSSRDSASMKALAVITAIFLPGEFIGTLFGMSMFDWLAPSNGEEGPAKASAAAAGKEEESEKILSRQFWIYWIVSIPLTLFILFVWRAWWVTQDRYFRRHLSQELSEERYWTEDGKPRELEHSAIHDFFLLSSRREEFRVNVPKKADDEGPMTLNGANKEWGEPLTRTQTRASNMMRQRQILNARQQSLQKRSIAISV</sequence>
<dbReference type="AlphaFoldDB" id="A0A086T2P3"/>
<accession>A0A086T2P3</accession>
<evidence type="ECO:0000313" key="2">
    <source>
        <dbReference type="EMBL" id="KFH43625.1"/>
    </source>
</evidence>
<comment type="caution">
    <text evidence="2">The sequence shown here is derived from an EMBL/GenBank/DDBJ whole genome shotgun (WGS) entry which is preliminary data.</text>
</comment>
<dbReference type="Proteomes" id="UP000029964">
    <property type="component" value="Unassembled WGS sequence"/>
</dbReference>
<name>A0A086T2P3_HAPC1</name>
<keyword evidence="3" id="KW-1185">Reference proteome</keyword>
<dbReference type="HOGENOM" id="CLU_023746_0_0_1"/>
<keyword evidence="1" id="KW-1133">Transmembrane helix</keyword>
<reference evidence="3" key="1">
    <citation type="journal article" date="2014" name="Genome Announc.">
        <title>Genome sequence and annotation of Acremonium chrysogenum, producer of the beta-lactam antibiotic cephalosporin C.</title>
        <authorList>
            <person name="Terfehr D."/>
            <person name="Dahlmann T.A."/>
            <person name="Specht T."/>
            <person name="Zadra I."/>
            <person name="Kuernsteiner H."/>
            <person name="Kueck U."/>
        </authorList>
    </citation>
    <scope>NUCLEOTIDE SEQUENCE [LARGE SCALE GENOMIC DNA]</scope>
    <source>
        <strain evidence="3">ATCC 11550 / CBS 779.69 / DSM 880 / IAM 14645 / JCM 23072 / IMI 49137</strain>
    </source>
</reference>
<evidence type="ECO:0000313" key="3">
    <source>
        <dbReference type="Proteomes" id="UP000029964"/>
    </source>
</evidence>
<keyword evidence="1" id="KW-0472">Membrane</keyword>
<organism evidence="2 3">
    <name type="scientific">Hapsidospora chrysogenum (strain ATCC 11550 / CBS 779.69 / DSM 880 / IAM 14645 / JCM 23072 / IMI 49137)</name>
    <name type="common">Acremonium chrysogenum</name>
    <dbReference type="NCBI Taxonomy" id="857340"/>
    <lineage>
        <taxon>Eukaryota</taxon>
        <taxon>Fungi</taxon>
        <taxon>Dikarya</taxon>
        <taxon>Ascomycota</taxon>
        <taxon>Pezizomycotina</taxon>
        <taxon>Sordariomycetes</taxon>
        <taxon>Hypocreomycetidae</taxon>
        <taxon>Hypocreales</taxon>
        <taxon>Bionectriaceae</taxon>
        <taxon>Hapsidospora</taxon>
    </lineage>
</organism>
<keyword evidence="1" id="KW-0812">Transmembrane</keyword>
<dbReference type="STRING" id="857340.A0A086T2P3"/>
<dbReference type="Gene3D" id="1.20.58.340">
    <property type="entry name" value="Magnesium transport protein CorA, transmembrane region"/>
    <property type="match status" value="1"/>
</dbReference>
<protein>
    <submittedName>
        <fullName evidence="2">Uncharacterized protein</fullName>
    </submittedName>
</protein>
<dbReference type="OrthoDB" id="1577640at2759"/>
<feature type="transmembrane region" description="Helical" evidence="1">
    <location>
        <begin position="524"/>
        <end position="545"/>
    </location>
</feature>
<proteinExistence type="predicted"/>
<evidence type="ECO:0000256" key="1">
    <source>
        <dbReference type="SAM" id="Phobius"/>
    </source>
</evidence>